<dbReference type="AlphaFoldDB" id="A0A9X1Q9W0"/>
<accession>A0A9X1Q9W0</accession>
<proteinExistence type="predicted"/>
<keyword evidence="2" id="KW-1185">Reference proteome</keyword>
<dbReference type="EMBL" id="JAKEIP010000610">
    <property type="protein sequence ID" value="MCF1600584.1"/>
    <property type="molecule type" value="Genomic_DNA"/>
</dbReference>
<gene>
    <name evidence="1" type="ORF">L0P92_44700</name>
</gene>
<sequence>MPELSVVVHGPNTQDRLTGLLASLAAHPHPDVEVIVAAVGPWAQETARAYAPEMLVLPLPDGTDDATARAAGAARATGRWLQFVHAKDGLPVGGPRLVAQRAAELPDEVDVLLLDHVRSTWDTAGLPSSDGPRLARAGRAAHRLDDLARSALRITPLLGNRALRTSFWQAHEPRLTTPDEPYAAYATLLLADHVAALNQVAYEHHELRPESLPPITPEQHYALVDRYEDLLTLALAPTVAPAVTPALAPAMA</sequence>
<name>A0A9X1Q9W0_STRM4</name>
<protein>
    <submittedName>
        <fullName evidence="1">CDP-glycerol--poly(Glycerophosphate) glycerophosphotransferase</fullName>
    </submittedName>
</protein>
<reference evidence="1" key="1">
    <citation type="submission" date="2022-01" db="EMBL/GenBank/DDBJ databases">
        <title>Draft Genome Sequences of Seven Type Strains of the Genus Streptomyces.</title>
        <authorList>
            <person name="Aziz S."/>
            <person name="Coretto E."/>
            <person name="Chronakova A."/>
            <person name="Sproer C."/>
            <person name="Huber K."/>
            <person name="Nouioui I."/>
            <person name="Gross H."/>
        </authorList>
    </citation>
    <scope>NUCLEOTIDE SEQUENCE</scope>
    <source>
        <strain evidence="1">DSM 103493</strain>
    </source>
</reference>
<organism evidence="1 2">
    <name type="scientific">Streptomyces muensis</name>
    <dbReference type="NCBI Taxonomy" id="1077944"/>
    <lineage>
        <taxon>Bacteria</taxon>
        <taxon>Bacillati</taxon>
        <taxon>Actinomycetota</taxon>
        <taxon>Actinomycetes</taxon>
        <taxon>Kitasatosporales</taxon>
        <taxon>Streptomycetaceae</taxon>
        <taxon>Streptomyces</taxon>
    </lineage>
</organism>
<comment type="caution">
    <text evidence="1">The sequence shown here is derived from an EMBL/GenBank/DDBJ whole genome shotgun (WGS) entry which is preliminary data.</text>
</comment>
<evidence type="ECO:0000313" key="1">
    <source>
        <dbReference type="EMBL" id="MCF1600584.1"/>
    </source>
</evidence>
<feature type="non-terminal residue" evidence="1">
    <location>
        <position position="252"/>
    </location>
</feature>
<evidence type="ECO:0000313" key="2">
    <source>
        <dbReference type="Proteomes" id="UP001139384"/>
    </source>
</evidence>
<dbReference type="SUPFAM" id="SSF53448">
    <property type="entry name" value="Nucleotide-diphospho-sugar transferases"/>
    <property type="match status" value="1"/>
</dbReference>
<dbReference type="Proteomes" id="UP001139384">
    <property type="component" value="Unassembled WGS sequence"/>
</dbReference>
<dbReference type="InterPro" id="IPR029044">
    <property type="entry name" value="Nucleotide-diphossugar_trans"/>
</dbReference>